<evidence type="ECO:0000256" key="8">
    <source>
        <dbReference type="SAM" id="MobiDB-lite"/>
    </source>
</evidence>
<feature type="compositionally biased region" description="Low complexity" evidence="8">
    <location>
        <begin position="315"/>
        <end position="325"/>
    </location>
</feature>
<feature type="region of interest" description="Disordered" evidence="8">
    <location>
        <begin position="494"/>
        <end position="534"/>
    </location>
</feature>
<accession>A0A0P4WAD9</accession>
<evidence type="ECO:0000256" key="9">
    <source>
        <dbReference type="SAM" id="SignalP"/>
    </source>
</evidence>
<keyword evidence="2 9" id="KW-0732">Signal</keyword>
<evidence type="ECO:0000256" key="5">
    <source>
        <dbReference type="ARBA" id="ARBA00037585"/>
    </source>
</evidence>
<evidence type="ECO:0000256" key="4">
    <source>
        <dbReference type="ARBA" id="ARBA00023157"/>
    </source>
</evidence>
<sequence length="534" mass="60182">MEGPKGGSCRAWLATARGPLRLLLCVAALAPTVLAANQIKGLDDAIMFRLNWAGGDSGLLDSPDYEKLVMMSSMNERYECLVPIKYGDNNDKQEFYKGPSPLALLMPLFKQQSCNLRLDRYWTYELCHGRYIKQYREEREGKLTRLLEFTLGTLTEESLASLSEQAKTSSHEIPVSANIPTTKIEGLDTPYFMVNYTRGSICDVTGQPRTSHVLFVCYEEGQHDIYSIKEIYSCEYEIVILSPILCQHPLYRSRELPQTYLHCIPMEGSPKRPRNLLQIEAESLKLRSSEAILAGDTSSGSVKLKVLDDEKEDTTTTTSSSSSSTSERRPRVPLFSPQPAIDQKLVEDFLNGDYCLHGGSRWWKYEFCHGRKVEQYHEEQDGTRTSILLGYFNMENHKKWITQNPEKSYKPGKRQVSHFYSGGTTCDVTGAPRQVEVKLKCKESNSPSSMAVYLQEPRTCEYVLVVETSIVCPLLQHADHLGWFSAALPPDAAQITKESSSSSSGSVKHDSHKGTVELAPIDEDEEEDDDYDDE</sequence>
<keyword evidence="3" id="KW-0256">Endoplasmic reticulum</keyword>
<feature type="chain" id="PRO_5006070356" description="Endoplasmic reticulum lectin 1" evidence="9">
    <location>
        <begin position="36"/>
        <end position="534"/>
    </location>
</feature>
<dbReference type="PROSITE" id="PS51914">
    <property type="entry name" value="MRH"/>
    <property type="match status" value="2"/>
</dbReference>
<proteinExistence type="predicted"/>
<evidence type="ECO:0000256" key="1">
    <source>
        <dbReference type="ARBA" id="ARBA00004240"/>
    </source>
</evidence>
<evidence type="ECO:0000313" key="11">
    <source>
        <dbReference type="EMBL" id="JAI64156.1"/>
    </source>
</evidence>
<dbReference type="GO" id="GO:0030968">
    <property type="term" value="P:endoplasmic reticulum unfolded protein response"/>
    <property type="evidence" value="ECO:0007669"/>
    <property type="project" value="InterPro"/>
</dbReference>
<feature type="compositionally biased region" description="Acidic residues" evidence="8">
    <location>
        <begin position="520"/>
        <end position="534"/>
    </location>
</feature>
<evidence type="ECO:0000259" key="10">
    <source>
        <dbReference type="PROSITE" id="PS51914"/>
    </source>
</evidence>
<dbReference type="EMBL" id="GDRN01068748">
    <property type="protein sequence ID" value="JAI64156.1"/>
    <property type="molecule type" value="Transcribed_RNA"/>
</dbReference>
<dbReference type="PANTHER" id="PTHR15414">
    <property type="entry name" value="OS-9-RELATED"/>
    <property type="match status" value="1"/>
</dbReference>
<dbReference type="Gene3D" id="2.70.130.10">
    <property type="entry name" value="Mannose-6-phosphate receptor binding domain"/>
    <property type="match status" value="2"/>
</dbReference>
<protein>
    <recommendedName>
        <fullName evidence="6">Endoplasmic reticulum lectin 1</fullName>
    </recommendedName>
    <alternativeName>
        <fullName evidence="7">ER lectin</fullName>
    </alternativeName>
</protein>
<dbReference type="FunFam" id="2.70.130.10:FF:000001">
    <property type="entry name" value="Endoplasmic reticulum lectin 1"/>
    <property type="match status" value="1"/>
</dbReference>
<dbReference type="GO" id="GO:0030970">
    <property type="term" value="P:retrograde protein transport, ER to cytosol"/>
    <property type="evidence" value="ECO:0007669"/>
    <property type="project" value="TreeGrafter"/>
</dbReference>
<dbReference type="SUPFAM" id="SSF50911">
    <property type="entry name" value="Mannose 6-phosphate receptor domain"/>
    <property type="match status" value="2"/>
</dbReference>
<comment type="subcellular location">
    <subcellularLocation>
        <location evidence="1">Endoplasmic reticulum</location>
    </subcellularLocation>
</comment>
<comment type="function">
    <text evidence="5">Probable lectin that binds selectively to improperly folded lumenal proteins. May function in endoplasmic reticulum quality control and endoplasmic reticulum-associated degradation (ERAD) of both non-glycosylated proteins and glycoproteins.</text>
</comment>
<dbReference type="InterPro" id="IPR009011">
    <property type="entry name" value="Man6P_isomerase_rcpt-bd_dom_sf"/>
</dbReference>
<dbReference type="GO" id="GO:0005788">
    <property type="term" value="C:endoplasmic reticulum lumen"/>
    <property type="evidence" value="ECO:0007669"/>
    <property type="project" value="TreeGrafter"/>
</dbReference>
<organism evidence="11">
    <name type="scientific">Scylla olivacea</name>
    <name type="common">Orange mud crab</name>
    <name type="synonym">Cancer olivacea</name>
    <dbReference type="NCBI Taxonomy" id="85551"/>
    <lineage>
        <taxon>Eukaryota</taxon>
        <taxon>Metazoa</taxon>
        <taxon>Ecdysozoa</taxon>
        <taxon>Arthropoda</taxon>
        <taxon>Crustacea</taxon>
        <taxon>Multicrustacea</taxon>
        <taxon>Malacostraca</taxon>
        <taxon>Eumalacostraca</taxon>
        <taxon>Eucarida</taxon>
        <taxon>Decapoda</taxon>
        <taxon>Pleocyemata</taxon>
        <taxon>Brachyura</taxon>
        <taxon>Eubrachyura</taxon>
        <taxon>Portunoidea</taxon>
        <taxon>Portunidae</taxon>
        <taxon>Portuninae</taxon>
        <taxon>Scylla</taxon>
    </lineage>
</organism>
<name>A0A0P4WAD9_SCYOL</name>
<evidence type="ECO:0000256" key="7">
    <source>
        <dbReference type="ARBA" id="ARBA00041661"/>
    </source>
</evidence>
<dbReference type="InterPro" id="IPR045149">
    <property type="entry name" value="OS-9-like"/>
</dbReference>
<reference evidence="11" key="1">
    <citation type="submission" date="2015-09" db="EMBL/GenBank/DDBJ databases">
        <title>Scylla olivacea transcriptome.</title>
        <authorList>
            <person name="Ikhwanuddin M."/>
        </authorList>
    </citation>
    <scope>NUCLEOTIDE SEQUENCE</scope>
</reference>
<dbReference type="AlphaFoldDB" id="A0A0P4WAD9"/>
<evidence type="ECO:0000256" key="2">
    <source>
        <dbReference type="ARBA" id="ARBA00022729"/>
    </source>
</evidence>
<evidence type="ECO:0000256" key="6">
    <source>
        <dbReference type="ARBA" id="ARBA00041108"/>
    </source>
</evidence>
<evidence type="ECO:0000256" key="3">
    <source>
        <dbReference type="ARBA" id="ARBA00022824"/>
    </source>
</evidence>
<dbReference type="PANTHER" id="PTHR15414:SF0">
    <property type="entry name" value="ENDOPLASMIC RETICULUM LECTIN 1"/>
    <property type="match status" value="1"/>
</dbReference>
<dbReference type="InterPro" id="IPR012913">
    <property type="entry name" value="OS9-like_dom"/>
</dbReference>
<keyword evidence="4" id="KW-1015">Disulfide bond</keyword>
<dbReference type="Pfam" id="PF07915">
    <property type="entry name" value="PRKCSH"/>
    <property type="match status" value="2"/>
</dbReference>
<dbReference type="InterPro" id="IPR044865">
    <property type="entry name" value="MRH_dom"/>
</dbReference>
<feature type="domain" description="MRH" evidence="10">
    <location>
        <begin position="112"/>
        <end position="248"/>
    </location>
</feature>
<feature type="signal peptide" evidence="9">
    <location>
        <begin position="1"/>
        <end position="35"/>
    </location>
</feature>
<feature type="region of interest" description="Disordered" evidence="8">
    <location>
        <begin position="304"/>
        <end position="337"/>
    </location>
</feature>
<feature type="domain" description="MRH" evidence="10">
    <location>
        <begin position="353"/>
        <end position="474"/>
    </location>
</feature>